<protein>
    <submittedName>
        <fullName evidence="1">Uncharacterized protein</fullName>
    </submittedName>
</protein>
<reference evidence="1 2" key="1">
    <citation type="submission" date="2014-09" db="EMBL/GenBank/DDBJ databases">
        <authorList>
            <person name="Ellenberger Sabrina"/>
        </authorList>
    </citation>
    <scope>NUCLEOTIDE SEQUENCE [LARGE SCALE GENOMIC DNA]</scope>
    <source>
        <strain evidence="1 2">CBS 412.66</strain>
    </source>
</reference>
<sequence length="96" mass="11320">MGAQYSAEVQYLYTTNNGKRVAIPYVRLANGQWVPLPQQCQQWYFPQYPHQQYVNQQVVNPNVANSNVYQTMANPNRHHNDYILPSNQMYFGGYFR</sequence>
<name>A0A0B7NKJ5_9FUNG</name>
<evidence type="ECO:0000313" key="2">
    <source>
        <dbReference type="Proteomes" id="UP000054107"/>
    </source>
</evidence>
<gene>
    <name evidence="1" type="primary">PARPA_13458.1 scaffold 46870</name>
</gene>
<organism evidence="1 2">
    <name type="scientific">Parasitella parasitica</name>
    <dbReference type="NCBI Taxonomy" id="35722"/>
    <lineage>
        <taxon>Eukaryota</taxon>
        <taxon>Fungi</taxon>
        <taxon>Fungi incertae sedis</taxon>
        <taxon>Mucoromycota</taxon>
        <taxon>Mucoromycotina</taxon>
        <taxon>Mucoromycetes</taxon>
        <taxon>Mucorales</taxon>
        <taxon>Mucorineae</taxon>
        <taxon>Mucoraceae</taxon>
        <taxon>Parasitella</taxon>
    </lineage>
</organism>
<dbReference type="OrthoDB" id="2268678at2759"/>
<accession>A0A0B7NKJ5</accession>
<keyword evidence="2" id="KW-1185">Reference proteome</keyword>
<dbReference type="EMBL" id="LN734014">
    <property type="protein sequence ID" value="CEP19146.1"/>
    <property type="molecule type" value="Genomic_DNA"/>
</dbReference>
<dbReference type="AlphaFoldDB" id="A0A0B7NKJ5"/>
<dbReference type="Proteomes" id="UP000054107">
    <property type="component" value="Unassembled WGS sequence"/>
</dbReference>
<proteinExistence type="predicted"/>
<evidence type="ECO:0000313" key="1">
    <source>
        <dbReference type="EMBL" id="CEP19146.1"/>
    </source>
</evidence>